<dbReference type="RefSeq" id="XP_040774763.1">
    <property type="nucleotide sequence ID" value="XM_040922695.1"/>
</dbReference>
<proteinExistence type="predicted"/>
<evidence type="ECO:0000313" key="3">
    <source>
        <dbReference type="Proteomes" id="UP000803844"/>
    </source>
</evidence>
<evidence type="ECO:0000256" key="1">
    <source>
        <dbReference type="SAM" id="SignalP"/>
    </source>
</evidence>
<dbReference type="Proteomes" id="UP000803844">
    <property type="component" value="Unassembled WGS sequence"/>
</dbReference>
<evidence type="ECO:0000313" key="2">
    <source>
        <dbReference type="EMBL" id="KAF3763802.1"/>
    </source>
</evidence>
<protein>
    <submittedName>
        <fullName evidence="2">Uncharacterized protein</fullName>
    </submittedName>
</protein>
<comment type="caution">
    <text evidence="2">The sequence shown here is derived from an EMBL/GenBank/DDBJ whole genome shotgun (WGS) entry which is preliminary data.</text>
</comment>
<organism evidence="2 3">
    <name type="scientific">Cryphonectria parasitica (strain ATCC 38755 / EP155)</name>
    <dbReference type="NCBI Taxonomy" id="660469"/>
    <lineage>
        <taxon>Eukaryota</taxon>
        <taxon>Fungi</taxon>
        <taxon>Dikarya</taxon>
        <taxon>Ascomycota</taxon>
        <taxon>Pezizomycotina</taxon>
        <taxon>Sordariomycetes</taxon>
        <taxon>Sordariomycetidae</taxon>
        <taxon>Diaporthales</taxon>
        <taxon>Cryphonectriaceae</taxon>
        <taxon>Cryphonectria-Endothia species complex</taxon>
        <taxon>Cryphonectria</taxon>
    </lineage>
</organism>
<dbReference type="EMBL" id="MU032349">
    <property type="protein sequence ID" value="KAF3763802.1"/>
    <property type="molecule type" value="Genomic_DNA"/>
</dbReference>
<feature type="signal peptide" evidence="1">
    <location>
        <begin position="1"/>
        <end position="22"/>
    </location>
</feature>
<feature type="chain" id="PRO_5040150400" evidence="1">
    <location>
        <begin position="23"/>
        <end position="294"/>
    </location>
</feature>
<name>A0A9P5CN04_CRYP1</name>
<reference evidence="2" key="1">
    <citation type="journal article" date="2020" name="Phytopathology">
        <title>Genome sequence of the chestnut blight fungus Cryphonectria parasitica EP155: A fundamental resource for an archetypical invasive plant pathogen.</title>
        <authorList>
            <person name="Crouch J.A."/>
            <person name="Dawe A."/>
            <person name="Aerts A."/>
            <person name="Barry K."/>
            <person name="Churchill A.C.L."/>
            <person name="Grimwood J."/>
            <person name="Hillman B."/>
            <person name="Milgroom M.G."/>
            <person name="Pangilinan J."/>
            <person name="Smith M."/>
            <person name="Salamov A."/>
            <person name="Schmutz J."/>
            <person name="Yadav J."/>
            <person name="Grigoriev I.V."/>
            <person name="Nuss D."/>
        </authorList>
    </citation>
    <scope>NUCLEOTIDE SEQUENCE</scope>
    <source>
        <strain evidence="2">EP155</strain>
    </source>
</reference>
<accession>A0A9P5CN04</accession>
<keyword evidence="3" id="KW-1185">Reference proteome</keyword>
<keyword evidence="1" id="KW-0732">Signal</keyword>
<gene>
    <name evidence="2" type="ORF">M406DRAFT_352497</name>
</gene>
<dbReference type="AlphaFoldDB" id="A0A9P5CN04"/>
<sequence length="294" mass="30612">MQTTNVFGTFLAALVAQQGVHASPLATQGALPSSSVGLAPDMVKWPEPINAIPTQLPSSQPKFTYPPPGLYPEHTIPDLDLTTDEGASNSVVGRGERRLNAYHAHPRRDTTPTTAVGVVPTTFTDPDLLDLPWGHVNPAHRVDECPPHVACARSPKGGLPGTILDIVGQLVNHLDGGSDDSTSTSSKRAPKGGLPGTLIDIFGNLISSLDGGDDASASTSTSTTSKRAPKGGLPGTLLSIFGNLVSSLDGGDDASASTSTSSKRFIINDNPFVNSFNSEKWNSSSLLLNDVQEA</sequence>
<dbReference type="GeneID" id="63839824"/>